<name>Q0E2V3_ORYSJ</name>
<proteinExistence type="predicted"/>
<evidence type="ECO:0000256" key="1">
    <source>
        <dbReference type="SAM" id="Phobius"/>
    </source>
</evidence>
<evidence type="ECO:0000313" key="3">
    <source>
        <dbReference type="Proteomes" id="UP000000763"/>
    </source>
</evidence>
<dbReference type="KEGG" id="dosa:Os02g0211100"/>
<protein>
    <submittedName>
        <fullName evidence="2">Os02g0211100 protein</fullName>
    </submittedName>
</protein>
<feature type="non-terminal residue" evidence="2">
    <location>
        <position position="1"/>
    </location>
</feature>
<accession>Q0E2V3</accession>
<organism evidence="2 3">
    <name type="scientific">Oryza sativa subsp. japonica</name>
    <name type="common">Rice</name>
    <dbReference type="NCBI Taxonomy" id="39947"/>
    <lineage>
        <taxon>Eukaryota</taxon>
        <taxon>Viridiplantae</taxon>
        <taxon>Streptophyta</taxon>
        <taxon>Embryophyta</taxon>
        <taxon>Tracheophyta</taxon>
        <taxon>Spermatophyta</taxon>
        <taxon>Magnoliopsida</taxon>
        <taxon>Liliopsida</taxon>
        <taxon>Poales</taxon>
        <taxon>Poaceae</taxon>
        <taxon>BOP clade</taxon>
        <taxon>Oryzoideae</taxon>
        <taxon>Oryzeae</taxon>
        <taxon>Oryzinae</taxon>
        <taxon>Oryza</taxon>
        <taxon>Oryza sativa</taxon>
    </lineage>
</organism>
<feature type="transmembrane region" description="Helical" evidence="1">
    <location>
        <begin position="50"/>
        <end position="75"/>
    </location>
</feature>
<reference evidence="2 3" key="1">
    <citation type="journal article" date="2005" name="Nature">
        <title>The map-based sequence of the rice genome.</title>
        <authorList>
            <consortium name="International rice genome sequencing project (IRGSP)"/>
            <person name="Matsumoto T."/>
            <person name="Wu J."/>
            <person name="Kanamori H."/>
            <person name="Katayose Y."/>
            <person name="Fujisawa M."/>
            <person name="Namiki N."/>
            <person name="Mizuno H."/>
            <person name="Yamamoto K."/>
            <person name="Antonio B.A."/>
            <person name="Baba T."/>
            <person name="Sakata K."/>
            <person name="Nagamura Y."/>
            <person name="Aoki H."/>
            <person name="Arikawa K."/>
            <person name="Arita K."/>
            <person name="Bito T."/>
            <person name="Chiden Y."/>
            <person name="Fujitsuka N."/>
            <person name="Fukunaka R."/>
            <person name="Hamada M."/>
            <person name="Harada C."/>
            <person name="Hayashi A."/>
            <person name="Hijishita S."/>
            <person name="Honda M."/>
            <person name="Hosokawa S."/>
            <person name="Ichikawa Y."/>
            <person name="Idonuma A."/>
            <person name="Iijima M."/>
            <person name="Ikeda M."/>
            <person name="Ikeno M."/>
            <person name="Ito K."/>
            <person name="Ito S."/>
            <person name="Ito T."/>
            <person name="Ito Y."/>
            <person name="Ito Y."/>
            <person name="Iwabuchi A."/>
            <person name="Kamiya K."/>
            <person name="Karasawa W."/>
            <person name="Kurita K."/>
            <person name="Katagiri S."/>
            <person name="Kikuta A."/>
            <person name="Kobayashi H."/>
            <person name="Kobayashi N."/>
            <person name="Machita K."/>
            <person name="Maehara T."/>
            <person name="Masukawa M."/>
            <person name="Mizubayashi T."/>
            <person name="Mukai Y."/>
            <person name="Nagasaki H."/>
            <person name="Nagata Y."/>
            <person name="Naito S."/>
            <person name="Nakashima M."/>
            <person name="Nakama Y."/>
            <person name="Nakamichi Y."/>
            <person name="Nakamura M."/>
            <person name="Meguro A."/>
            <person name="Negishi M."/>
            <person name="Ohta I."/>
            <person name="Ohta T."/>
            <person name="Okamoto M."/>
            <person name="Ono N."/>
            <person name="Saji S."/>
            <person name="Sakaguchi M."/>
            <person name="Sakai K."/>
            <person name="Shibata M."/>
            <person name="Shimokawa T."/>
            <person name="Song J."/>
            <person name="Takazaki Y."/>
            <person name="Terasawa K."/>
            <person name="Tsugane M."/>
            <person name="Tsuji K."/>
            <person name="Ueda S."/>
            <person name="Waki K."/>
            <person name="Yamagata H."/>
            <person name="Yamamoto M."/>
            <person name="Yamamoto S."/>
            <person name="Yamane H."/>
            <person name="Yoshiki S."/>
            <person name="Yoshihara R."/>
            <person name="Yukawa K."/>
            <person name="Zhong H."/>
            <person name="Yano M."/>
            <person name="Yuan Q."/>
            <person name="Ouyang S."/>
            <person name="Liu J."/>
            <person name="Jones K.M."/>
            <person name="Gansberger K."/>
            <person name="Moffat K."/>
            <person name="Hill J."/>
            <person name="Bera J."/>
            <person name="Fadrosh D."/>
            <person name="Jin S."/>
            <person name="Johri S."/>
            <person name="Kim M."/>
            <person name="Overton L."/>
            <person name="Reardon M."/>
            <person name="Tsitrin T."/>
            <person name="Vuong H."/>
            <person name="Weaver B."/>
            <person name="Ciecko A."/>
            <person name="Tallon L."/>
            <person name="Jackson J."/>
            <person name="Pai G."/>
            <person name="Aken S.V."/>
            <person name="Utterback T."/>
            <person name="Reidmuller S."/>
            <person name="Feldblyum T."/>
            <person name="Hsiao J."/>
            <person name="Zismann V."/>
            <person name="Iobst S."/>
            <person name="de Vazeille A.R."/>
            <person name="Buell C.R."/>
            <person name="Ying K."/>
            <person name="Li Y."/>
            <person name="Lu T."/>
            <person name="Huang Y."/>
            <person name="Zhao Q."/>
            <person name="Feng Q."/>
            <person name="Zhang L."/>
            <person name="Zhu J."/>
            <person name="Weng Q."/>
            <person name="Mu J."/>
            <person name="Lu Y."/>
            <person name="Fan D."/>
            <person name="Liu Y."/>
            <person name="Guan J."/>
            <person name="Zhang Y."/>
            <person name="Yu S."/>
            <person name="Liu X."/>
            <person name="Zhang Y."/>
            <person name="Hong G."/>
            <person name="Han B."/>
            <person name="Choisne N."/>
            <person name="Demange N."/>
            <person name="Orjeda G."/>
            <person name="Samain S."/>
            <person name="Cattolico L."/>
            <person name="Pelletier E."/>
            <person name="Couloux A."/>
            <person name="Segurens B."/>
            <person name="Wincker P."/>
            <person name="D'Hont A."/>
            <person name="Scarpelli C."/>
            <person name="Weissenbach J."/>
            <person name="Salanoubat M."/>
            <person name="Quetier F."/>
            <person name="Yu Y."/>
            <person name="Kim H.R."/>
            <person name="Rambo T."/>
            <person name="Currie J."/>
            <person name="Collura K."/>
            <person name="Luo M."/>
            <person name="Yang T."/>
            <person name="Ammiraju J.S.S."/>
            <person name="Engler F."/>
            <person name="Soderlund C."/>
            <person name="Wing R.A."/>
            <person name="Palmer L.E."/>
            <person name="de la Bastide M."/>
            <person name="Spiegel L."/>
            <person name="Nascimento L."/>
            <person name="Zutavern T."/>
            <person name="O'Shaughnessy A."/>
            <person name="Dike S."/>
            <person name="Dedhia N."/>
            <person name="Preston R."/>
            <person name="Balija V."/>
            <person name="McCombie W.R."/>
            <person name="Chow T."/>
            <person name="Chen H."/>
            <person name="Chung M."/>
            <person name="Chen C."/>
            <person name="Shaw J."/>
            <person name="Wu H."/>
            <person name="Hsiao K."/>
            <person name="Chao Y."/>
            <person name="Chu M."/>
            <person name="Cheng C."/>
            <person name="Hour A."/>
            <person name="Lee P."/>
            <person name="Lin S."/>
            <person name="Lin Y."/>
            <person name="Liou J."/>
            <person name="Liu S."/>
            <person name="Hsing Y."/>
            <person name="Raghuvanshi S."/>
            <person name="Mohanty A."/>
            <person name="Bharti A.K."/>
            <person name="Gaur A."/>
            <person name="Gupta V."/>
            <person name="Kumar D."/>
            <person name="Ravi V."/>
            <person name="Vij S."/>
            <person name="Kapur A."/>
            <person name="Khurana P."/>
            <person name="Khurana P."/>
            <person name="Khurana J.P."/>
            <person name="Tyagi A.K."/>
            <person name="Gaikwad K."/>
            <person name="Singh A."/>
            <person name="Dalal V."/>
            <person name="Srivastava S."/>
            <person name="Dixit A."/>
            <person name="Pal A.K."/>
            <person name="Ghazi I.A."/>
            <person name="Yadav M."/>
            <person name="Pandit A."/>
            <person name="Bhargava A."/>
            <person name="Sureshbabu K."/>
            <person name="Batra K."/>
            <person name="Sharma T.R."/>
            <person name="Mohapatra T."/>
            <person name="Singh N.K."/>
            <person name="Messing J."/>
            <person name="Nelson A.B."/>
            <person name="Fuks G."/>
            <person name="Kavchok S."/>
            <person name="Keizer G."/>
            <person name="Linton E."/>
            <person name="Llaca V."/>
            <person name="Song R."/>
            <person name="Tanyolac B."/>
            <person name="Young S."/>
            <person name="Ho-Il K."/>
            <person name="Hahn J.H."/>
            <person name="Sangsakoo G."/>
            <person name="Vanavichit A."/>
            <person name="de Mattos Luiz.A.T."/>
            <person name="Zimmer P.D."/>
            <person name="Malone G."/>
            <person name="Dellagostin O."/>
            <person name="de Oliveira A.C."/>
            <person name="Bevan M."/>
            <person name="Bancroft I."/>
            <person name="Minx P."/>
            <person name="Cordum H."/>
            <person name="Wilson R."/>
            <person name="Cheng Z."/>
            <person name="Jin W."/>
            <person name="Jiang J."/>
            <person name="Leong S.A."/>
            <person name="Iwama H."/>
            <person name="Gojobori T."/>
            <person name="Itoh T."/>
            <person name="Niimura Y."/>
            <person name="Fujii Y."/>
            <person name="Habara T."/>
            <person name="Sakai H."/>
            <person name="Sato Y."/>
            <person name="Wilson G."/>
            <person name="Kumar K."/>
            <person name="McCouch S."/>
            <person name="Juretic N."/>
            <person name="Hoen D."/>
            <person name="Wright S."/>
            <person name="Bruskiewich R."/>
            <person name="Bureau T."/>
            <person name="Miyao A."/>
            <person name="Hirochika H."/>
            <person name="Nishikawa T."/>
            <person name="Kadowaki K."/>
            <person name="Sugiura M."/>
            <person name="Burr B."/>
            <person name="Sasaki T."/>
        </authorList>
    </citation>
    <scope>NUCLEOTIDE SEQUENCE [LARGE SCALE GENOMIC DNA]</scope>
    <source>
        <strain evidence="3">cv. Nipponbare</strain>
    </source>
</reference>
<dbReference type="EMBL" id="AP008208">
    <property type="protein sequence ID" value="BAF08185.1"/>
    <property type="molecule type" value="Genomic_DNA"/>
</dbReference>
<keyword evidence="1" id="KW-0472">Membrane</keyword>
<gene>
    <name evidence="2" type="ordered locus">Os02g0211100</name>
</gene>
<sequence length="130" mass="13513">QPSDLPASDFRERLIKCSRASSICGHGSSSSASLRATSASGVGHVGPTTAAAVVAFARALAAAAAALLPSAVGAAGGRRRWPFRWSTWNVSLARPQDIASQSKGLFGGALNFEKQLFGSQLLRIWKSSET</sequence>
<keyword evidence="1" id="KW-0812">Transmembrane</keyword>
<evidence type="ECO:0000313" key="2">
    <source>
        <dbReference type="EMBL" id="BAF08185.1"/>
    </source>
</evidence>
<dbReference type="AlphaFoldDB" id="Q0E2V3"/>
<keyword evidence="1" id="KW-1133">Transmembrane helix</keyword>
<reference evidence="3" key="2">
    <citation type="journal article" date="2008" name="Nucleic Acids Res.">
        <title>The rice annotation project database (RAP-DB): 2008 update.</title>
        <authorList>
            <consortium name="The rice annotation project (RAP)"/>
        </authorList>
    </citation>
    <scope>GENOME REANNOTATION</scope>
    <source>
        <strain evidence="3">cv. Nipponbare</strain>
    </source>
</reference>
<dbReference type="Proteomes" id="UP000000763">
    <property type="component" value="Chromosome 2"/>
</dbReference>